<name>A0A1H9MB80_9EURY</name>
<gene>
    <name evidence="1" type="ORF">SAMN04489841_3292</name>
</gene>
<organism evidence="1 2">
    <name type="scientific">Natrinema salaciae</name>
    <dbReference type="NCBI Taxonomy" id="1186196"/>
    <lineage>
        <taxon>Archaea</taxon>
        <taxon>Methanobacteriati</taxon>
        <taxon>Methanobacteriota</taxon>
        <taxon>Stenosarchaea group</taxon>
        <taxon>Halobacteria</taxon>
        <taxon>Halobacteriales</taxon>
        <taxon>Natrialbaceae</taxon>
        <taxon>Natrinema</taxon>
    </lineage>
</organism>
<keyword evidence="2" id="KW-1185">Reference proteome</keyword>
<evidence type="ECO:0008006" key="3">
    <source>
        <dbReference type="Google" id="ProtNLM"/>
    </source>
</evidence>
<accession>A0A1H9MB80</accession>
<dbReference type="STRING" id="1186196.SAMN04489841_3292"/>
<evidence type="ECO:0000313" key="1">
    <source>
        <dbReference type="EMBL" id="SER21010.1"/>
    </source>
</evidence>
<protein>
    <recommendedName>
        <fullName evidence="3">PemK-like, MazF-like toxin of type II toxin-antitoxin system</fullName>
    </recommendedName>
</protein>
<dbReference type="RefSeq" id="WP_090619158.1">
    <property type="nucleotide sequence ID" value="NZ_FOFD01000004.1"/>
</dbReference>
<dbReference type="AlphaFoldDB" id="A0A1H9MB80"/>
<reference evidence="2" key="1">
    <citation type="submission" date="2016-10" db="EMBL/GenBank/DDBJ databases">
        <authorList>
            <person name="Varghese N."/>
            <person name="Submissions S."/>
        </authorList>
    </citation>
    <scope>NUCLEOTIDE SEQUENCE [LARGE SCALE GENOMIC DNA]</scope>
    <source>
        <strain evidence="2">DSM 25055</strain>
    </source>
</reference>
<dbReference type="EMBL" id="FOFD01000004">
    <property type="protein sequence ID" value="SER21010.1"/>
    <property type="molecule type" value="Genomic_DNA"/>
</dbReference>
<dbReference type="Proteomes" id="UP000199114">
    <property type="component" value="Unassembled WGS sequence"/>
</dbReference>
<proteinExistence type="predicted"/>
<sequence>MSADEPIYQDGDVVYGADPYKGDDAARPWLVLSNHEGRPFHGEQYITLTLTTKTWMDGLIDIPANAWIRGGTPDDSRIVPWGVQSIARDDIDYWQGRIERRLVTEATDSLVSYVR</sequence>
<dbReference type="SUPFAM" id="SSF50118">
    <property type="entry name" value="Cell growth inhibitor/plasmid maintenance toxic component"/>
    <property type="match status" value="1"/>
</dbReference>
<evidence type="ECO:0000313" key="2">
    <source>
        <dbReference type="Proteomes" id="UP000199114"/>
    </source>
</evidence>
<dbReference type="OrthoDB" id="315488at2157"/>